<evidence type="ECO:0000256" key="3">
    <source>
        <dbReference type="SAM" id="Phobius"/>
    </source>
</evidence>
<sequence length="417" mass="46404">MDRVIEKKGWSKKKTLTLSGITALAILVGGSIYFTSGKSKVNVESERITVSEVKKGLFQEFIPVNGVVLPQTTIYLDAVEGGRVEEKLVEDGAMVKKNQPILRLSNTDLELSLVNQQTAVYNLLTQMQIAKNAAQQNTTQKLNQKTDVENAYKEAKRVYDLNKYLYEQKAIGLQEFKQAENTFNYQVARLKLTDDILMQDASSNAQQVSQAAQSAKGSQNALNVMRKKVGDLIVRAPVDGQLTSLDAEIGQSKNKGERLGQIDIISGYKVRVDVDEHYISRVFIGLSGETTVANQDYKLKITKVYTQVNNGRFQVDMLFDGKVPDGIRRGQTLQIRLALSDETQALLLNKGGFFQQTGGNWVYKLSADGSTAYKVDVQLGRQNPDYYEVLSGLQPGDKVVTSSYENYGNMQELVIKK</sequence>
<dbReference type="InterPro" id="IPR050465">
    <property type="entry name" value="UPF0194_transport"/>
</dbReference>
<dbReference type="PANTHER" id="PTHR32347:SF23">
    <property type="entry name" value="BLL5650 PROTEIN"/>
    <property type="match status" value="1"/>
</dbReference>
<keyword evidence="3" id="KW-0812">Transmembrane</keyword>
<keyword evidence="2" id="KW-0175">Coiled coil</keyword>
<organism evidence="4 5">
    <name type="scientific">Flavisolibacter ginsenosidimutans</name>
    <dbReference type="NCBI Taxonomy" id="661481"/>
    <lineage>
        <taxon>Bacteria</taxon>
        <taxon>Pseudomonadati</taxon>
        <taxon>Bacteroidota</taxon>
        <taxon>Chitinophagia</taxon>
        <taxon>Chitinophagales</taxon>
        <taxon>Chitinophagaceae</taxon>
        <taxon>Flavisolibacter</taxon>
    </lineage>
</organism>
<dbReference type="Proteomes" id="UP000321204">
    <property type="component" value="Chromosome"/>
</dbReference>
<dbReference type="AlphaFoldDB" id="A0A5B8UNF6"/>
<keyword evidence="5" id="KW-1185">Reference proteome</keyword>
<dbReference type="KEGG" id="fgg:FSB75_18995"/>
<accession>A0A5B8UNF6</accession>
<feature type="transmembrane region" description="Helical" evidence="3">
    <location>
        <begin position="16"/>
        <end position="34"/>
    </location>
</feature>
<evidence type="ECO:0000256" key="1">
    <source>
        <dbReference type="ARBA" id="ARBA00004196"/>
    </source>
</evidence>
<dbReference type="Gene3D" id="1.10.287.470">
    <property type="entry name" value="Helix hairpin bin"/>
    <property type="match status" value="1"/>
</dbReference>
<gene>
    <name evidence="4" type="ORF">FSB75_18995</name>
</gene>
<name>A0A5B8UNF6_9BACT</name>
<keyword evidence="3" id="KW-1133">Transmembrane helix</keyword>
<dbReference type="Gene3D" id="2.40.50.100">
    <property type="match status" value="1"/>
</dbReference>
<dbReference type="EMBL" id="CP042433">
    <property type="protein sequence ID" value="QEC57902.1"/>
    <property type="molecule type" value="Genomic_DNA"/>
</dbReference>
<proteinExistence type="predicted"/>
<dbReference type="GO" id="GO:0030313">
    <property type="term" value="C:cell envelope"/>
    <property type="evidence" value="ECO:0007669"/>
    <property type="project" value="UniProtKB-SubCell"/>
</dbReference>
<protein>
    <submittedName>
        <fullName evidence="4">HlyD family efflux transporter periplasmic adaptor subunit</fullName>
    </submittedName>
</protein>
<dbReference type="PANTHER" id="PTHR32347">
    <property type="entry name" value="EFFLUX SYSTEM COMPONENT YKNX-RELATED"/>
    <property type="match status" value="1"/>
</dbReference>
<reference evidence="4 5" key="1">
    <citation type="journal article" date="2015" name="Int. J. Syst. Evol. Microbiol.">
        <title>Flavisolibacter ginsenosidimutans sp. nov., with ginsenoside-converting activity isolated from soil used for cultivating ginseng.</title>
        <authorList>
            <person name="Zhao Y."/>
            <person name="Liu Q."/>
            <person name="Kang M.S."/>
            <person name="Jin F."/>
            <person name="Yu H."/>
            <person name="Im W.T."/>
        </authorList>
    </citation>
    <scope>NUCLEOTIDE SEQUENCE [LARGE SCALE GENOMIC DNA]</scope>
    <source>
        <strain evidence="4 5">Gsoil 636</strain>
    </source>
</reference>
<dbReference type="RefSeq" id="WP_146790708.1">
    <property type="nucleotide sequence ID" value="NZ_BAABIO010000003.1"/>
</dbReference>
<evidence type="ECO:0000313" key="5">
    <source>
        <dbReference type="Proteomes" id="UP000321204"/>
    </source>
</evidence>
<dbReference type="Gene3D" id="2.40.30.170">
    <property type="match status" value="1"/>
</dbReference>
<evidence type="ECO:0000313" key="4">
    <source>
        <dbReference type="EMBL" id="QEC57902.1"/>
    </source>
</evidence>
<evidence type="ECO:0000256" key="2">
    <source>
        <dbReference type="ARBA" id="ARBA00023054"/>
    </source>
</evidence>
<dbReference type="OrthoDB" id="1957187at2"/>
<dbReference type="Gene3D" id="2.40.420.20">
    <property type="match status" value="1"/>
</dbReference>
<comment type="subcellular location">
    <subcellularLocation>
        <location evidence="1">Cell envelope</location>
    </subcellularLocation>
</comment>
<keyword evidence="3" id="KW-0472">Membrane</keyword>